<dbReference type="AlphaFoldDB" id="B7QAE9"/>
<reference evidence="1 3" key="1">
    <citation type="submission" date="2008-03" db="EMBL/GenBank/DDBJ databases">
        <title>Annotation of Ixodes scapularis.</title>
        <authorList>
            <consortium name="Ixodes scapularis Genome Project Consortium"/>
            <person name="Caler E."/>
            <person name="Hannick L.I."/>
            <person name="Bidwell S."/>
            <person name="Joardar V."/>
            <person name="Thiagarajan M."/>
            <person name="Amedeo P."/>
            <person name="Galinsky K.J."/>
            <person name="Schobel S."/>
            <person name="Inman J."/>
            <person name="Hostetler J."/>
            <person name="Miller J."/>
            <person name="Hammond M."/>
            <person name="Megy K."/>
            <person name="Lawson D."/>
            <person name="Kodira C."/>
            <person name="Sutton G."/>
            <person name="Meyer J."/>
            <person name="Hill C.A."/>
            <person name="Birren B."/>
            <person name="Nene V."/>
            <person name="Collins F."/>
            <person name="Alarcon-Chaidez F."/>
            <person name="Wikel S."/>
            <person name="Strausberg R."/>
        </authorList>
    </citation>
    <scope>NUCLEOTIDE SEQUENCE [LARGE SCALE GENOMIC DNA]</scope>
    <source>
        <strain evidence="3">Wikel</strain>
        <strain evidence="1">Wikel colony</strain>
    </source>
</reference>
<accession>B7QAE9</accession>
<dbReference type="OrthoDB" id="6510373at2759"/>
<organism>
    <name type="scientific">Ixodes scapularis</name>
    <name type="common">Black-legged tick</name>
    <name type="synonym">Deer tick</name>
    <dbReference type="NCBI Taxonomy" id="6945"/>
    <lineage>
        <taxon>Eukaryota</taxon>
        <taxon>Metazoa</taxon>
        <taxon>Ecdysozoa</taxon>
        <taxon>Arthropoda</taxon>
        <taxon>Chelicerata</taxon>
        <taxon>Arachnida</taxon>
        <taxon>Acari</taxon>
        <taxon>Parasitiformes</taxon>
        <taxon>Ixodida</taxon>
        <taxon>Ixodoidea</taxon>
        <taxon>Ixodidae</taxon>
        <taxon>Ixodinae</taxon>
        <taxon>Ixodes</taxon>
    </lineage>
</organism>
<dbReference type="EMBL" id="ABJB011130218">
    <property type="status" value="NOT_ANNOTATED_CDS"/>
    <property type="molecule type" value="Genomic_DNA"/>
</dbReference>
<reference evidence="2" key="2">
    <citation type="submission" date="2020-05" db="UniProtKB">
        <authorList>
            <consortium name="EnsemblMetazoa"/>
        </authorList>
    </citation>
    <scope>IDENTIFICATION</scope>
    <source>
        <strain evidence="2">wikel</strain>
    </source>
</reference>
<name>B7QAE9_IXOSC</name>
<dbReference type="VEuPathDB" id="VectorBase:ISCP_012509"/>
<dbReference type="EMBL" id="DS894168">
    <property type="protein sequence ID" value="EEC15821.1"/>
    <property type="molecule type" value="Genomic_DNA"/>
</dbReference>
<evidence type="ECO:0000313" key="1">
    <source>
        <dbReference type="EMBL" id="EEC15821.1"/>
    </source>
</evidence>
<sequence>MSLVLYIKTALVVTEIFWQGFGTVRIYFYQDECVPLELWHTLRVGTPRPLTRYDCL</sequence>
<dbReference type="EnsemblMetazoa" id="ISCW012641-RA">
    <property type="protein sequence ID" value="ISCW012641-PA"/>
    <property type="gene ID" value="ISCW012641"/>
</dbReference>
<dbReference type="HOGENOM" id="CLU_3016546_0_0_1"/>
<dbReference type="VEuPathDB" id="VectorBase:ISCI012641"/>
<evidence type="ECO:0000313" key="2">
    <source>
        <dbReference type="EnsemblMetazoa" id="ISCW012641-PA"/>
    </source>
</evidence>
<dbReference type="PaxDb" id="6945-B7QAE9"/>
<evidence type="ECO:0000313" key="3">
    <source>
        <dbReference type="Proteomes" id="UP000001555"/>
    </source>
</evidence>
<proteinExistence type="predicted"/>
<dbReference type="InParanoid" id="B7QAE9"/>
<gene>
    <name evidence="1" type="ORF">IscW_ISCW012641</name>
</gene>
<dbReference type="VEuPathDB" id="VectorBase:ISCW012641"/>
<keyword evidence="3" id="KW-1185">Reference proteome</keyword>
<dbReference type="Proteomes" id="UP000001555">
    <property type="component" value="Unassembled WGS sequence"/>
</dbReference>
<protein>
    <submittedName>
        <fullName evidence="1 2">Uncharacterized protein</fullName>
    </submittedName>
</protein>